<dbReference type="InterPro" id="IPR003423">
    <property type="entry name" value="OMP_efflux"/>
</dbReference>
<dbReference type="EMBL" id="JAKZGP010000052">
    <property type="protein sequence ID" value="MCH7410966.1"/>
    <property type="molecule type" value="Genomic_DNA"/>
</dbReference>
<evidence type="ECO:0000256" key="8">
    <source>
        <dbReference type="SAM" id="SignalP"/>
    </source>
</evidence>
<accession>A0ABS9V3H3</accession>
<keyword evidence="4" id="KW-1134">Transmembrane beta strand</keyword>
<dbReference type="RefSeq" id="WP_241349321.1">
    <property type="nucleotide sequence ID" value="NZ_JAKZGP010000052.1"/>
</dbReference>
<dbReference type="Gene3D" id="1.20.1600.10">
    <property type="entry name" value="Outer membrane efflux proteins (OEP)"/>
    <property type="match status" value="1"/>
</dbReference>
<comment type="subcellular location">
    <subcellularLocation>
        <location evidence="1">Cell outer membrane</location>
    </subcellularLocation>
</comment>
<evidence type="ECO:0000256" key="7">
    <source>
        <dbReference type="ARBA" id="ARBA00023237"/>
    </source>
</evidence>
<evidence type="ECO:0000256" key="6">
    <source>
        <dbReference type="ARBA" id="ARBA00023136"/>
    </source>
</evidence>
<evidence type="ECO:0000313" key="9">
    <source>
        <dbReference type="EMBL" id="MCH7410966.1"/>
    </source>
</evidence>
<name>A0ABS9V3H3_9BACT</name>
<evidence type="ECO:0000313" key="10">
    <source>
        <dbReference type="Proteomes" id="UP001165489"/>
    </source>
</evidence>
<dbReference type="PANTHER" id="PTHR30026:SF20">
    <property type="entry name" value="OUTER MEMBRANE PROTEIN TOLC"/>
    <property type="match status" value="1"/>
</dbReference>
<dbReference type="Proteomes" id="UP001165489">
    <property type="component" value="Unassembled WGS sequence"/>
</dbReference>
<proteinExistence type="inferred from homology"/>
<feature type="signal peptide" evidence="8">
    <location>
        <begin position="1"/>
        <end position="20"/>
    </location>
</feature>
<keyword evidence="7" id="KW-0998">Cell outer membrane</keyword>
<evidence type="ECO:0000256" key="2">
    <source>
        <dbReference type="ARBA" id="ARBA00007613"/>
    </source>
</evidence>
<dbReference type="PANTHER" id="PTHR30026">
    <property type="entry name" value="OUTER MEMBRANE PROTEIN TOLC"/>
    <property type="match status" value="1"/>
</dbReference>
<evidence type="ECO:0000256" key="1">
    <source>
        <dbReference type="ARBA" id="ARBA00004442"/>
    </source>
</evidence>
<keyword evidence="6" id="KW-0472">Membrane</keyword>
<keyword evidence="10" id="KW-1185">Reference proteome</keyword>
<evidence type="ECO:0000256" key="5">
    <source>
        <dbReference type="ARBA" id="ARBA00022692"/>
    </source>
</evidence>
<organism evidence="9 10">
    <name type="scientific">Belliella filtrata</name>
    <dbReference type="NCBI Taxonomy" id="2923435"/>
    <lineage>
        <taxon>Bacteria</taxon>
        <taxon>Pseudomonadati</taxon>
        <taxon>Bacteroidota</taxon>
        <taxon>Cytophagia</taxon>
        <taxon>Cytophagales</taxon>
        <taxon>Cyclobacteriaceae</taxon>
        <taxon>Belliella</taxon>
    </lineage>
</organism>
<sequence length="449" mass="50308">MCKTIVTGVLLVLMAWEAQAQCYFRELLEISTTNYPELQAKRLETEAAQRQVQYERSDFLPSLDGSYQMTYSTNNNITGMFFPGQVFPISGPPVPENQMDFTFGSAASLLMNWSPLTFGKRQSKIQASKYSQALTSNEESLAILEHQVRFTEAYLNHWAAQSMVTAAQKNSERYQSNLSLSKSLVENGLRPGVDTAQFRSLYVRSKIDFLHAQKNAESLRARLIELLGEDHVEIGLDSSLSETPRIQIEQFGDQHPLLQRSHTQTLLANAKKIALSRSLMPELNIWGTAFARGSSILYEGGFNDPTDGLAFSRYNYGLGFQVAVPILRFARTSKLIQRQNALILASEAYEKQVERALTKDKAVAMVTLEKSLEAAALAPDYVQAASFTFEALQARYDAGLINLNEMIQGQAELARAESDSIKVMAEMWKALLYHAAVNGDFEYFLQNLN</sequence>
<protein>
    <submittedName>
        <fullName evidence="9">TolC family protein</fullName>
    </submittedName>
</protein>
<evidence type="ECO:0000256" key="3">
    <source>
        <dbReference type="ARBA" id="ARBA00022448"/>
    </source>
</evidence>
<feature type="chain" id="PRO_5045838105" evidence="8">
    <location>
        <begin position="21"/>
        <end position="449"/>
    </location>
</feature>
<dbReference type="InterPro" id="IPR051906">
    <property type="entry name" value="TolC-like"/>
</dbReference>
<dbReference type="Pfam" id="PF02321">
    <property type="entry name" value="OEP"/>
    <property type="match status" value="2"/>
</dbReference>
<keyword evidence="3" id="KW-0813">Transport</keyword>
<evidence type="ECO:0000256" key="4">
    <source>
        <dbReference type="ARBA" id="ARBA00022452"/>
    </source>
</evidence>
<keyword evidence="8" id="KW-0732">Signal</keyword>
<gene>
    <name evidence="9" type="ORF">MM239_16280</name>
</gene>
<comment type="caution">
    <text evidence="9">The sequence shown here is derived from an EMBL/GenBank/DDBJ whole genome shotgun (WGS) entry which is preliminary data.</text>
</comment>
<dbReference type="SUPFAM" id="SSF56954">
    <property type="entry name" value="Outer membrane efflux proteins (OEP)"/>
    <property type="match status" value="1"/>
</dbReference>
<reference evidence="9" key="1">
    <citation type="submission" date="2022-03" db="EMBL/GenBank/DDBJ databases">
        <title>De novo assembled genomes of Belliella spp. (Cyclobacteriaceae) strains.</title>
        <authorList>
            <person name="Szabo A."/>
            <person name="Korponai K."/>
            <person name="Felfoldi T."/>
        </authorList>
    </citation>
    <scope>NUCLEOTIDE SEQUENCE</scope>
    <source>
        <strain evidence="9">DSM 111904</strain>
    </source>
</reference>
<keyword evidence="5" id="KW-0812">Transmembrane</keyword>
<comment type="similarity">
    <text evidence="2">Belongs to the outer membrane factor (OMF) (TC 1.B.17) family.</text>
</comment>